<reference evidence="4" key="3">
    <citation type="submission" date="2016-11" db="EMBL/GenBank/DDBJ databases">
        <authorList>
            <person name="Jaros S."/>
            <person name="Januszkiewicz K."/>
            <person name="Wedrychowicz H."/>
        </authorList>
    </citation>
    <scope>NUCLEOTIDE SEQUENCE [LARGE SCALE GENOMIC DNA]</scope>
    <source>
        <strain evidence="4">DX253</strain>
    </source>
</reference>
<keyword evidence="6" id="KW-1185">Reference proteome</keyword>
<feature type="transmembrane region" description="Helical" evidence="1">
    <location>
        <begin position="116"/>
        <end position="136"/>
    </location>
</feature>
<dbReference type="PATRIC" id="fig|797209.4.peg.685"/>
<keyword evidence="1" id="KW-1133">Transmembrane helix</keyword>
<dbReference type="OrthoDB" id="248257at2157"/>
<evidence type="ECO:0000313" key="3">
    <source>
        <dbReference type="EMBL" id="EFW93445.1"/>
    </source>
</evidence>
<evidence type="ECO:0000313" key="6">
    <source>
        <dbReference type="Proteomes" id="UP000184203"/>
    </source>
</evidence>
<dbReference type="InterPro" id="IPR058285">
    <property type="entry name" value="DUF7979"/>
</dbReference>
<dbReference type="EMBL" id="FRAN01000005">
    <property type="protein sequence ID" value="SHL19446.1"/>
    <property type="molecule type" value="Genomic_DNA"/>
</dbReference>
<name>E7QPM9_HALPU</name>
<feature type="domain" description="DUF7979" evidence="2">
    <location>
        <begin position="36"/>
        <end position="104"/>
    </location>
</feature>
<dbReference type="Pfam" id="PF25934">
    <property type="entry name" value="DUF7979"/>
    <property type="match status" value="1"/>
</dbReference>
<evidence type="ECO:0000313" key="4">
    <source>
        <dbReference type="EMBL" id="SHL19446.1"/>
    </source>
</evidence>
<keyword evidence="1" id="KW-0472">Membrane</keyword>
<dbReference type="RefSeq" id="WP_007977082.1">
    <property type="nucleotide sequence ID" value="NZ_AEMG01000003.1"/>
</dbReference>
<dbReference type="Proteomes" id="UP000184203">
    <property type="component" value="Unassembled WGS sequence"/>
</dbReference>
<accession>E7QPM9</accession>
<dbReference type="AlphaFoldDB" id="E7QPM9"/>
<dbReference type="Proteomes" id="UP000003751">
    <property type="component" value="Unassembled WGS sequence"/>
</dbReference>
<sequence length="147" mass="16198">MRFDSFLIQALATLMLLAGLVLTGYALLQPPQNTTTYTLSLEQVEKNEPGVRSSSVKYGSLSSEARVAFGRAKLHGSYQLSDEPPGALEDYSFVIDNDRVYAITISEREHITERMATLFGGTMAAVIGAFIFVSWLDVLSGFRPNRN</sequence>
<keyword evidence="1" id="KW-0812">Transmembrane</keyword>
<reference evidence="6" key="2">
    <citation type="submission" date="2016-11" db="EMBL/GenBank/DDBJ databases">
        <authorList>
            <person name="Varghese N."/>
            <person name="Submissions S."/>
        </authorList>
    </citation>
    <scope>NUCLEOTIDE SEQUENCE [LARGE SCALE GENOMIC DNA]</scope>
    <source>
        <strain evidence="6">DX253</strain>
    </source>
</reference>
<protein>
    <recommendedName>
        <fullName evidence="2">DUF7979 domain-containing protein</fullName>
    </recommendedName>
</protein>
<organism evidence="3 5">
    <name type="scientific">Haladaptatus paucihalophilus DX253</name>
    <dbReference type="NCBI Taxonomy" id="797209"/>
    <lineage>
        <taxon>Archaea</taxon>
        <taxon>Methanobacteriati</taxon>
        <taxon>Methanobacteriota</taxon>
        <taxon>Stenosarchaea group</taxon>
        <taxon>Halobacteria</taxon>
        <taxon>Halobacteriales</taxon>
        <taxon>Haladaptataceae</taxon>
        <taxon>Haladaptatus</taxon>
    </lineage>
</organism>
<reference evidence="3 5" key="1">
    <citation type="journal article" date="2014" name="ISME J.">
        <title>Trehalose/2-sulfotrehalose biosynthesis and glycine-betaine uptake are widely spread mechanisms for osmoadaptation in the Halobacteriales.</title>
        <authorList>
            <person name="Youssef N.H."/>
            <person name="Savage-Ashlock K.N."/>
            <person name="McCully A.L."/>
            <person name="Luedtke B."/>
            <person name="Shaw E.I."/>
            <person name="Hoff W.D."/>
            <person name="Elshahed M.S."/>
        </authorList>
    </citation>
    <scope>NUCLEOTIDE SEQUENCE [LARGE SCALE GENOMIC DNA]</scope>
    <source>
        <strain evidence="3 5">DX253</strain>
    </source>
</reference>
<evidence type="ECO:0000256" key="1">
    <source>
        <dbReference type="SAM" id="Phobius"/>
    </source>
</evidence>
<evidence type="ECO:0000313" key="5">
    <source>
        <dbReference type="Proteomes" id="UP000003751"/>
    </source>
</evidence>
<feature type="transmembrane region" description="Helical" evidence="1">
    <location>
        <begin position="6"/>
        <end position="28"/>
    </location>
</feature>
<gene>
    <name evidence="4" type="ORF">SAMN05444342_3212</name>
    <name evidence="3" type="ORF">ZOD2009_03502</name>
</gene>
<evidence type="ECO:0000259" key="2">
    <source>
        <dbReference type="Pfam" id="PF25934"/>
    </source>
</evidence>
<proteinExistence type="predicted"/>
<dbReference type="EMBL" id="AEMG01000003">
    <property type="protein sequence ID" value="EFW93445.1"/>
    <property type="molecule type" value="Genomic_DNA"/>
</dbReference>